<feature type="transmembrane region" description="Helical" evidence="1">
    <location>
        <begin position="52"/>
        <end position="75"/>
    </location>
</feature>
<sequence>MGTSTFAVLAGMGMFAAVVMIVVGVLLAALVLSVAFRLVVGYMPSYLRALGVVLLAAIAAVVVSMVLGMLTGSLLHGGPGGLLSMAVQFLVGAALVNYRLPSQTGAQIGFGKACLVELVYLVIGAVLAMIIGLLMMMVFGAAVWGMH</sequence>
<dbReference type="OrthoDB" id="5959812at2"/>
<protein>
    <submittedName>
        <fullName evidence="2">Uncharacterized protein</fullName>
    </submittedName>
</protein>
<evidence type="ECO:0000256" key="1">
    <source>
        <dbReference type="SAM" id="Phobius"/>
    </source>
</evidence>
<comment type="caution">
    <text evidence="2">The sequence shown here is derived from an EMBL/GenBank/DDBJ whole genome shotgun (WGS) entry which is preliminary data.</text>
</comment>
<evidence type="ECO:0000313" key="2">
    <source>
        <dbReference type="EMBL" id="RCS29666.1"/>
    </source>
</evidence>
<dbReference type="Proteomes" id="UP000252387">
    <property type="component" value="Unassembled WGS sequence"/>
</dbReference>
<proteinExistence type="predicted"/>
<keyword evidence="3" id="KW-1185">Reference proteome</keyword>
<feature type="transmembrane region" description="Helical" evidence="1">
    <location>
        <begin position="12"/>
        <end position="40"/>
    </location>
</feature>
<dbReference type="RefSeq" id="WP_114343462.1">
    <property type="nucleotide sequence ID" value="NZ_QFWQ01000006.1"/>
</dbReference>
<keyword evidence="1" id="KW-0472">Membrane</keyword>
<keyword evidence="1" id="KW-0812">Transmembrane</keyword>
<evidence type="ECO:0000313" key="3">
    <source>
        <dbReference type="Proteomes" id="UP000252387"/>
    </source>
</evidence>
<organism evidence="2 3">
    <name type="scientific">Rhodanobacter denitrificans</name>
    <dbReference type="NCBI Taxonomy" id="666685"/>
    <lineage>
        <taxon>Bacteria</taxon>
        <taxon>Pseudomonadati</taxon>
        <taxon>Pseudomonadota</taxon>
        <taxon>Gammaproteobacteria</taxon>
        <taxon>Lysobacterales</taxon>
        <taxon>Rhodanobacteraceae</taxon>
        <taxon>Rhodanobacter</taxon>
    </lineage>
</organism>
<dbReference type="AlphaFoldDB" id="A0A368KEZ3"/>
<dbReference type="EMBL" id="QFWQ01000006">
    <property type="protein sequence ID" value="RCS29666.1"/>
    <property type="molecule type" value="Genomic_DNA"/>
</dbReference>
<reference evidence="2 3" key="1">
    <citation type="submission" date="2018-05" db="EMBL/GenBank/DDBJ databases">
        <title>Draft genome sequence of Rhodanobacter denitrificans Yn1 isolated from gold copper mine.</title>
        <authorList>
            <person name="Yang N."/>
            <person name="Mazhar H.S."/>
            <person name="Rensing C."/>
        </authorList>
    </citation>
    <scope>NUCLEOTIDE SEQUENCE [LARGE SCALE GENOMIC DNA]</scope>
    <source>
        <strain evidence="2 3">Yn1</strain>
    </source>
</reference>
<accession>A0A368KEZ3</accession>
<keyword evidence="1" id="KW-1133">Transmembrane helix</keyword>
<gene>
    <name evidence="2" type="ORF">DEO45_10960</name>
</gene>
<feature type="transmembrane region" description="Helical" evidence="1">
    <location>
        <begin position="81"/>
        <end position="98"/>
    </location>
</feature>
<name>A0A368KEZ3_9GAMM</name>
<feature type="transmembrane region" description="Helical" evidence="1">
    <location>
        <begin position="118"/>
        <end position="144"/>
    </location>
</feature>